<proteinExistence type="inferred from homology"/>
<organism evidence="14 15">
    <name type="scientific">Ornithobacterium rhinotracheale</name>
    <dbReference type="NCBI Taxonomy" id="28251"/>
    <lineage>
        <taxon>Bacteria</taxon>
        <taxon>Pseudomonadati</taxon>
        <taxon>Bacteroidota</taxon>
        <taxon>Flavobacteriia</taxon>
        <taxon>Flavobacteriales</taxon>
        <taxon>Weeksellaceae</taxon>
        <taxon>Ornithobacterium</taxon>
    </lineage>
</organism>
<evidence type="ECO:0000256" key="1">
    <source>
        <dbReference type="ARBA" id="ARBA00005051"/>
    </source>
</evidence>
<feature type="domain" description="7,8-dihydro-6-hydroxymethylpterin-pyrophosphokinase" evidence="13">
    <location>
        <begin position="8"/>
        <end position="131"/>
    </location>
</feature>
<evidence type="ECO:0000256" key="10">
    <source>
        <dbReference type="ARBA" id="ARBA00029409"/>
    </source>
</evidence>
<evidence type="ECO:0000256" key="11">
    <source>
        <dbReference type="ARBA" id="ARBA00029766"/>
    </source>
</evidence>
<dbReference type="InterPro" id="IPR035907">
    <property type="entry name" value="Hppk_sf"/>
</dbReference>
<evidence type="ECO:0000313" key="15">
    <source>
        <dbReference type="Proteomes" id="UP000287701"/>
    </source>
</evidence>
<evidence type="ECO:0000256" key="12">
    <source>
        <dbReference type="ARBA" id="ARBA00033413"/>
    </source>
</evidence>
<evidence type="ECO:0000256" key="5">
    <source>
        <dbReference type="ARBA" id="ARBA00022679"/>
    </source>
</evidence>
<dbReference type="Gene3D" id="3.30.70.560">
    <property type="entry name" value="7,8-Dihydro-6-hydroxymethylpterin-pyrophosphokinase HPPK"/>
    <property type="match status" value="1"/>
</dbReference>
<dbReference type="GO" id="GO:0016301">
    <property type="term" value="F:kinase activity"/>
    <property type="evidence" value="ECO:0007669"/>
    <property type="project" value="UniProtKB-KW"/>
</dbReference>
<evidence type="ECO:0000256" key="3">
    <source>
        <dbReference type="ARBA" id="ARBA00013253"/>
    </source>
</evidence>
<accession>A0A410JP73</accession>
<evidence type="ECO:0000256" key="8">
    <source>
        <dbReference type="ARBA" id="ARBA00022840"/>
    </source>
</evidence>
<dbReference type="CDD" id="cd00483">
    <property type="entry name" value="HPPK"/>
    <property type="match status" value="1"/>
</dbReference>
<dbReference type="GO" id="GO:0046654">
    <property type="term" value="P:tetrahydrofolate biosynthetic process"/>
    <property type="evidence" value="ECO:0007669"/>
    <property type="project" value="UniProtKB-UniPathway"/>
</dbReference>
<dbReference type="EMBL" id="CP035107">
    <property type="protein sequence ID" value="QAR29936.1"/>
    <property type="molecule type" value="Genomic_DNA"/>
</dbReference>
<evidence type="ECO:0000256" key="7">
    <source>
        <dbReference type="ARBA" id="ARBA00022777"/>
    </source>
</evidence>
<comment type="pathway">
    <text evidence="1">Cofactor biosynthesis; tetrahydrofolate biosynthesis; 2-amino-4-hydroxy-6-hydroxymethyl-7,8-dihydropteridine diphosphate from 7,8-dihydroneopterin triphosphate: step 4/4.</text>
</comment>
<evidence type="ECO:0000256" key="6">
    <source>
        <dbReference type="ARBA" id="ARBA00022741"/>
    </source>
</evidence>
<dbReference type="PANTHER" id="PTHR43071">
    <property type="entry name" value="2-AMINO-4-HYDROXY-6-HYDROXYMETHYLDIHYDROPTERIDINE PYROPHOSPHOKINASE"/>
    <property type="match status" value="1"/>
</dbReference>
<keyword evidence="5 14" id="KW-0808">Transferase</keyword>
<dbReference type="Proteomes" id="UP000287701">
    <property type="component" value="Chromosome"/>
</dbReference>
<dbReference type="GO" id="GO:0046656">
    <property type="term" value="P:folic acid biosynthetic process"/>
    <property type="evidence" value="ECO:0007669"/>
    <property type="project" value="UniProtKB-KW"/>
</dbReference>
<keyword evidence="7 14" id="KW-0418">Kinase</keyword>
<dbReference type="SUPFAM" id="SSF55083">
    <property type="entry name" value="6-hydroxymethyl-7,8-dihydropterin pyrophosphokinase, HPPK"/>
    <property type="match status" value="1"/>
</dbReference>
<keyword evidence="6" id="KW-0547">Nucleotide-binding</keyword>
<evidence type="ECO:0000313" key="14">
    <source>
        <dbReference type="EMBL" id="QAR29936.1"/>
    </source>
</evidence>
<reference evidence="14 15" key="1">
    <citation type="submission" date="2019-01" db="EMBL/GenBank/DDBJ databases">
        <title>Whole Genome of Ornithobacterium rhinotracheale FARPER-174b.</title>
        <authorList>
            <person name="Tataje-Lavanda L.A."/>
            <person name="Montalvan A."/>
            <person name="Montesinos R."/>
            <person name="Zimic M."/>
            <person name="Fernandez-Sanchez M."/>
            <person name="Fernandez-Diaz M."/>
        </authorList>
    </citation>
    <scope>NUCLEOTIDE SEQUENCE [LARGE SCALE GENOMIC DNA]</scope>
    <source>
        <strain evidence="14 15">FARPER-174b</strain>
    </source>
</reference>
<evidence type="ECO:0000259" key="13">
    <source>
        <dbReference type="Pfam" id="PF01288"/>
    </source>
</evidence>
<dbReference type="PANTHER" id="PTHR43071:SF1">
    <property type="entry name" value="2-AMINO-4-HYDROXY-6-HYDROXYMETHYLDIHYDROPTERIDINE PYROPHOSPHOKINASE"/>
    <property type="match status" value="1"/>
</dbReference>
<name>A0A410JP73_ORNRH</name>
<dbReference type="UniPathway" id="UPA00077">
    <property type="reaction ID" value="UER00155"/>
</dbReference>
<gene>
    <name evidence="14" type="primary">folK</name>
    <name evidence="14" type="ORF">EQP59_00450</name>
</gene>
<dbReference type="RefSeq" id="WP_128500452.1">
    <property type="nucleotide sequence ID" value="NZ_CP035107.1"/>
</dbReference>
<dbReference type="Pfam" id="PF01288">
    <property type="entry name" value="HPPK"/>
    <property type="match status" value="1"/>
</dbReference>
<protein>
    <recommendedName>
        <fullName evidence="4">2-amino-4-hydroxy-6-hydroxymethyldihydropteridine pyrophosphokinase</fullName>
        <ecNumber evidence="3">2.7.6.3</ecNumber>
    </recommendedName>
    <alternativeName>
        <fullName evidence="11">6-hydroxymethyl-7,8-dihydropterin pyrophosphokinase</fullName>
    </alternativeName>
    <alternativeName>
        <fullName evidence="12">7,8-dihydro-6-hydroxymethylpterin-pyrophosphokinase</fullName>
    </alternativeName>
</protein>
<comment type="similarity">
    <text evidence="2">Belongs to the HPPK family.</text>
</comment>
<evidence type="ECO:0000256" key="9">
    <source>
        <dbReference type="ARBA" id="ARBA00022909"/>
    </source>
</evidence>
<dbReference type="InterPro" id="IPR000550">
    <property type="entry name" value="Hppk"/>
</dbReference>
<evidence type="ECO:0000256" key="2">
    <source>
        <dbReference type="ARBA" id="ARBA00005810"/>
    </source>
</evidence>
<dbReference type="OrthoDB" id="9808041at2"/>
<keyword evidence="9" id="KW-0289">Folate biosynthesis</keyword>
<sequence length="135" mass="15312">MMKSEVTLLLGSNLGDRARNLAQAKAHLSEIGTIKAETPIMETQPVGFTAEQDFLNQVLYFSTPLSPISLLKSIKSIEKKMGRIYTKPLAGEKYVSRIIDIDILFYEEVKFFSKVLKVPHHQVESRDFVRELLGK</sequence>
<dbReference type="AlphaFoldDB" id="A0A410JP73"/>
<comment type="function">
    <text evidence="10">Catalyzes the transfer of pyrophosphate from adenosine triphosphate (ATP) to 6-hydroxymethyl-7,8-dihydropterin, an enzymatic step in folate biosynthesis pathway.</text>
</comment>
<dbReference type="NCBIfam" id="TIGR01498">
    <property type="entry name" value="folK"/>
    <property type="match status" value="1"/>
</dbReference>
<dbReference type="GO" id="GO:0003848">
    <property type="term" value="F:2-amino-4-hydroxy-6-hydroxymethyldihydropteridine diphosphokinase activity"/>
    <property type="evidence" value="ECO:0007669"/>
    <property type="project" value="UniProtKB-EC"/>
</dbReference>
<evidence type="ECO:0000256" key="4">
    <source>
        <dbReference type="ARBA" id="ARBA00016218"/>
    </source>
</evidence>
<dbReference type="EC" id="2.7.6.3" evidence="3"/>
<dbReference type="GO" id="GO:0005524">
    <property type="term" value="F:ATP binding"/>
    <property type="evidence" value="ECO:0007669"/>
    <property type="project" value="UniProtKB-KW"/>
</dbReference>
<keyword evidence="8" id="KW-0067">ATP-binding</keyword>